<keyword evidence="1" id="KW-0732">Signal</keyword>
<proteinExistence type="predicted"/>
<feature type="signal peptide" evidence="1">
    <location>
        <begin position="1"/>
        <end position="20"/>
    </location>
</feature>
<keyword evidence="3" id="KW-1185">Reference proteome</keyword>
<evidence type="ECO:0000313" key="2">
    <source>
        <dbReference type="EMBL" id="SLN14352.1"/>
    </source>
</evidence>
<dbReference type="Proteomes" id="UP000194012">
    <property type="component" value="Unassembled WGS sequence"/>
</dbReference>
<name>A0A1X6Y955_9RHOB</name>
<dbReference type="OrthoDB" id="7836640at2"/>
<dbReference type="PROSITE" id="PS51257">
    <property type="entry name" value="PROKAR_LIPOPROTEIN"/>
    <property type="match status" value="1"/>
</dbReference>
<dbReference type="EMBL" id="FWFJ01000002">
    <property type="protein sequence ID" value="SLN14352.1"/>
    <property type="molecule type" value="Genomic_DNA"/>
</dbReference>
<accession>A0A1X6Y955</accession>
<gene>
    <name evidence="2" type="ORF">ROG8370_00350</name>
</gene>
<evidence type="ECO:0000256" key="1">
    <source>
        <dbReference type="SAM" id="SignalP"/>
    </source>
</evidence>
<evidence type="ECO:0008006" key="4">
    <source>
        <dbReference type="Google" id="ProtNLM"/>
    </source>
</evidence>
<protein>
    <recommendedName>
        <fullName evidence="4">Lipoprotein</fullName>
    </recommendedName>
</protein>
<organism evidence="2 3">
    <name type="scientific">Roseovarius gaetbuli</name>
    <dbReference type="NCBI Taxonomy" id="1356575"/>
    <lineage>
        <taxon>Bacteria</taxon>
        <taxon>Pseudomonadati</taxon>
        <taxon>Pseudomonadota</taxon>
        <taxon>Alphaproteobacteria</taxon>
        <taxon>Rhodobacterales</taxon>
        <taxon>Roseobacteraceae</taxon>
        <taxon>Roseovarius</taxon>
    </lineage>
</organism>
<sequence length="211" mass="23163">MKYFRLIGALMLGFGLSACATVDTATRNAPLESPVMQAAPLSLDIRAVRVSVPKSLKVSERNRYYPGGDIVWREDPLGDRHAQVKAIFEEGLNKGIAEMDHGTVPVMLDVMVTRFHALSEKARYTIGGVHAVQFKFVLRNPETGEAYGEPRFVKADFKAYGGQLAINAERKGLTQKVRITHQISEVIRQELQGAGGYHAEANGLLGALNQI</sequence>
<dbReference type="InterPro" id="IPR046705">
    <property type="entry name" value="DUF6778"/>
</dbReference>
<dbReference type="AlphaFoldDB" id="A0A1X6Y955"/>
<dbReference type="RefSeq" id="WP_085825456.1">
    <property type="nucleotide sequence ID" value="NZ_FWFJ01000002.1"/>
</dbReference>
<feature type="chain" id="PRO_5012236804" description="Lipoprotein" evidence="1">
    <location>
        <begin position="21"/>
        <end position="211"/>
    </location>
</feature>
<evidence type="ECO:0000313" key="3">
    <source>
        <dbReference type="Proteomes" id="UP000194012"/>
    </source>
</evidence>
<dbReference type="Pfam" id="PF20569">
    <property type="entry name" value="DUF6778"/>
    <property type="match status" value="1"/>
</dbReference>
<reference evidence="3" key="1">
    <citation type="submission" date="2017-03" db="EMBL/GenBank/DDBJ databases">
        <authorList>
            <person name="Rodrigo-Torres L."/>
            <person name="Arahal R.D."/>
            <person name="Lucena T."/>
        </authorList>
    </citation>
    <scope>NUCLEOTIDE SEQUENCE [LARGE SCALE GENOMIC DNA]</scope>
    <source>
        <strain evidence="3">CECT 8370</strain>
    </source>
</reference>